<dbReference type="EMBL" id="LN483325">
    <property type="protein sequence ID" value="CDZ98123.1"/>
    <property type="molecule type" value="Genomic_DNA"/>
</dbReference>
<dbReference type="Pfam" id="PF00324">
    <property type="entry name" value="AA_permease"/>
    <property type="match status" value="1"/>
</dbReference>
<protein>
    <submittedName>
        <fullName evidence="9">Dicarboxylic amino acid permease</fullName>
    </submittedName>
</protein>
<feature type="domain" description="Amino acid permease/ SLC12A" evidence="8">
    <location>
        <begin position="51"/>
        <end position="514"/>
    </location>
</feature>
<evidence type="ECO:0000256" key="1">
    <source>
        <dbReference type="ARBA" id="ARBA00004141"/>
    </source>
</evidence>
<dbReference type="EMBL" id="LN483332">
    <property type="protein sequence ID" value="CED85047.1"/>
    <property type="molecule type" value="Genomic_DNA"/>
</dbReference>
<feature type="transmembrane region" description="Helical" evidence="7">
    <location>
        <begin position="388"/>
        <end position="407"/>
    </location>
</feature>
<proteinExistence type="predicted"/>
<accession>A0A0F7SS15</accession>
<dbReference type="FunFam" id="1.20.1740.10:FF:000006">
    <property type="entry name" value="General amino acid permease"/>
    <property type="match status" value="1"/>
</dbReference>
<dbReference type="GO" id="GO:0016020">
    <property type="term" value="C:membrane"/>
    <property type="evidence" value="ECO:0007669"/>
    <property type="project" value="UniProtKB-SubCell"/>
</dbReference>
<feature type="transmembrane region" description="Helical" evidence="7">
    <location>
        <begin position="52"/>
        <end position="73"/>
    </location>
</feature>
<feature type="transmembrane region" description="Helical" evidence="7">
    <location>
        <begin position="283"/>
        <end position="304"/>
    </location>
</feature>
<dbReference type="AlphaFoldDB" id="A0A0F7SS15"/>
<evidence type="ECO:0000259" key="8">
    <source>
        <dbReference type="Pfam" id="PF00324"/>
    </source>
</evidence>
<feature type="transmembrane region" description="Helical" evidence="7">
    <location>
        <begin position="455"/>
        <end position="474"/>
    </location>
</feature>
<keyword evidence="5 7" id="KW-1133">Transmembrane helix</keyword>
<evidence type="ECO:0000256" key="4">
    <source>
        <dbReference type="ARBA" id="ARBA00022970"/>
    </source>
</evidence>
<dbReference type="PANTHER" id="PTHR43341">
    <property type="entry name" value="AMINO ACID PERMEASE"/>
    <property type="match status" value="1"/>
</dbReference>
<feature type="transmembrane region" description="Helical" evidence="7">
    <location>
        <begin position="324"/>
        <end position="349"/>
    </location>
</feature>
<dbReference type="PANTHER" id="PTHR43341:SF9">
    <property type="entry name" value="DICARBOXYLIC AMINO ACID PERMEASE"/>
    <property type="match status" value="1"/>
</dbReference>
<feature type="transmembrane region" description="Helical" evidence="7">
    <location>
        <begin position="413"/>
        <end position="434"/>
    </location>
</feature>
<feature type="transmembrane region" description="Helical" evidence="7">
    <location>
        <begin position="79"/>
        <end position="99"/>
    </location>
</feature>
<dbReference type="PIRSF" id="PIRSF006060">
    <property type="entry name" value="AA_transporter"/>
    <property type="match status" value="1"/>
</dbReference>
<evidence type="ECO:0000256" key="6">
    <source>
        <dbReference type="ARBA" id="ARBA00023136"/>
    </source>
</evidence>
<evidence type="ECO:0000256" key="3">
    <source>
        <dbReference type="ARBA" id="ARBA00022692"/>
    </source>
</evidence>
<feature type="transmembrane region" description="Helical" evidence="7">
    <location>
        <begin position="195"/>
        <end position="213"/>
    </location>
</feature>
<feature type="transmembrane region" description="Helical" evidence="7">
    <location>
        <begin position="233"/>
        <end position="262"/>
    </location>
</feature>
<dbReference type="Gene3D" id="1.20.1740.10">
    <property type="entry name" value="Amino acid/polyamine transporter I"/>
    <property type="match status" value="1"/>
</dbReference>
<dbReference type="InterPro" id="IPR050524">
    <property type="entry name" value="APC_YAT"/>
</dbReference>
<feature type="transmembrane region" description="Helical" evidence="7">
    <location>
        <begin position="159"/>
        <end position="183"/>
    </location>
</feature>
<evidence type="ECO:0000256" key="2">
    <source>
        <dbReference type="ARBA" id="ARBA00022448"/>
    </source>
</evidence>
<keyword evidence="6 7" id="KW-0472">Membrane</keyword>
<keyword evidence="4" id="KW-0029">Amino-acid transport</keyword>
<keyword evidence="2" id="KW-0813">Transport</keyword>
<keyword evidence="3 7" id="KW-0812">Transmembrane</keyword>
<dbReference type="InterPro" id="IPR004841">
    <property type="entry name" value="AA-permease/SLC12A_dom"/>
</dbReference>
<dbReference type="InterPro" id="IPR004840">
    <property type="entry name" value="Amino_acid_permease_CS"/>
</dbReference>
<evidence type="ECO:0000256" key="7">
    <source>
        <dbReference type="SAM" id="Phobius"/>
    </source>
</evidence>
<dbReference type="PROSITE" id="PS00218">
    <property type="entry name" value="AMINO_ACID_PERMEASE_1"/>
    <property type="match status" value="1"/>
</dbReference>
<dbReference type="GO" id="GO:0015171">
    <property type="term" value="F:amino acid transmembrane transporter activity"/>
    <property type="evidence" value="ECO:0007669"/>
    <property type="project" value="TreeGrafter"/>
</dbReference>
<sequence length="556" mass="60908">MDDRVDEEYGSKDFEKDGGAFHATVPAAEDVDDKYGQIENTTTHRGLKARHISMIAIGGAVGTGLIIGSGSALSKSGPVGLLMGYSIMGLVCYMVMISLGEQATFLPHKQGFAGYSSRFFDPALGFSLGYNYLFKYLIVTPNNITAGVVVIQYWDHKKYSPAIWCTIMIAAIFLLNMLGVAVFGEFEFWMSAIKVTVLTGLIILGIVLDLGGGPSHDRIGFRYWKEPGPFSHYGYNTPAGVFLGIFYAFPNALFALIGTELVGVTVGESKNPRREIPKAIRRTFWRILVFYIGGITVVGLLVPSNSKLLAGAIKSSANANASPFVVAITISGIKTLPSIINAAILLFVFSAANSDLYIGSRTLFALAVEGQAPSIFAKVSRRGIPFNALLLCTAFCGLSYCSVATSALTVFKYFVSLISMFGALTWMCILWSHIRFMKALAAQGMSRDDLPYKAPFQPYGAWIALFFTGFIVIFKGYDSFFPKFQPISFVTNYIGLPVFAIAYFGYKLVYKTKIIPPAEVDLVSGIREIDENEAENEALEALANKNSNWFARWWNN</sequence>
<reference evidence="9" key="1">
    <citation type="submission" date="2014-08" db="EMBL/GenBank/DDBJ databases">
        <authorList>
            <person name="Sharma Rahul"/>
            <person name="Thines Marco"/>
        </authorList>
    </citation>
    <scope>NUCLEOTIDE SEQUENCE</scope>
</reference>
<organism evidence="9">
    <name type="scientific">Phaffia rhodozyma</name>
    <name type="common">Yeast</name>
    <name type="synonym">Xanthophyllomyces dendrorhous</name>
    <dbReference type="NCBI Taxonomy" id="264483"/>
    <lineage>
        <taxon>Eukaryota</taxon>
        <taxon>Fungi</taxon>
        <taxon>Dikarya</taxon>
        <taxon>Basidiomycota</taxon>
        <taxon>Agaricomycotina</taxon>
        <taxon>Tremellomycetes</taxon>
        <taxon>Cystofilobasidiales</taxon>
        <taxon>Mrakiaceae</taxon>
        <taxon>Phaffia</taxon>
    </lineage>
</organism>
<name>A0A0F7SS15_PHARH</name>
<evidence type="ECO:0000256" key="5">
    <source>
        <dbReference type="ARBA" id="ARBA00022989"/>
    </source>
</evidence>
<comment type="subcellular location">
    <subcellularLocation>
        <location evidence="1">Membrane</location>
        <topology evidence="1">Multi-pass membrane protein</topology>
    </subcellularLocation>
</comment>
<feature type="transmembrane region" description="Helical" evidence="7">
    <location>
        <begin position="486"/>
        <end position="506"/>
    </location>
</feature>
<evidence type="ECO:0000313" key="9">
    <source>
        <dbReference type="EMBL" id="CED85047.1"/>
    </source>
</evidence>